<dbReference type="AlphaFoldDB" id="A0A8I2C5A7"/>
<evidence type="ECO:0000313" key="2">
    <source>
        <dbReference type="Proteomes" id="UP000673383"/>
    </source>
</evidence>
<comment type="caution">
    <text evidence="1">The sequence shown here is derived from an EMBL/GenBank/DDBJ whole genome shotgun (WGS) entry which is preliminary data.</text>
</comment>
<reference evidence="1" key="1">
    <citation type="submission" date="2021-02" db="EMBL/GenBank/DDBJ databases">
        <title>Genomic Encyclopedia of Type Strains, Phase IV (KMG-V): Genome sequencing to study the core and pangenomes of soil and plant-associated prokaryotes.</title>
        <authorList>
            <person name="Whitman W."/>
        </authorList>
    </citation>
    <scope>NUCLEOTIDE SEQUENCE</scope>
    <source>
        <strain evidence="1">USDA 406</strain>
    </source>
</reference>
<sequence length="91" mass="10379">MTRFLWGCFRGEADAEIERLVQRFVSGADTSISAANKIEVALDDGFPDDDYVQETVEMLAMYRPEGGEFLLDTATIRDRLIETMKRLRKDA</sequence>
<dbReference type="RefSeq" id="WP_172647123.1">
    <property type="nucleotide sequence ID" value="NZ_JAFICZ010000001.1"/>
</dbReference>
<evidence type="ECO:0000313" key="1">
    <source>
        <dbReference type="EMBL" id="MBP1294818.1"/>
    </source>
</evidence>
<accession>A0A8I2C5A7</accession>
<gene>
    <name evidence="1" type="ORF">JOH49_004571</name>
</gene>
<organism evidence="1 2">
    <name type="scientific">Bradyrhizobium elkanii</name>
    <dbReference type="NCBI Taxonomy" id="29448"/>
    <lineage>
        <taxon>Bacteria</taxon>
        <taxon>Pseudomonadati</taxon>
        <taxon>Pseudomonadota</taxon>
        <taxon>Alphaproteobacteria</taxon>
        <taxon>Hyphomicrobiales</taxon>
        <taxon>Nitrobacteraceae</taxon>
        <taxon>Bradyrhizobium</taxon>
    </lineage>
</organism>
<name>A0A8I2C5A7_BRAEL</name>
<proteinExistence type="predicted"/>
<dbReference type="EMBL" id="JAFICZ010000001">
    <property type="protein sequence ID" value="MBP1294818.1"/>
    <property type="molecule type" value="Genomic_DNA"/>
</dbReference>
<protein>
    <submittedName>
        <fullName evidence="1">Uncharacterized protein</fullName>
    </submittedName>
</protein>
<dbReference type="Proteomes" id="UP000673383">
    <property type="component" value="Unassembled WGS sequence"/>
</dbReference>